<evidence type="ECO:0000313" key="7">
    <source>
        <dbReference type="Proteomes" id="UP000053676"/>
    </source>
</evidence>
<dbReference type="PANTHER" id="PTHR13014">
    <property type="entry name" value="MITOCHONDRIAL 28S RIBOSOMAL PROTEIN S30/P52 PRO-APOTOTIC PROTEIN"/>
    <property type="match status" value="1"/>
</dbReference>
<dbReference type="Gene3D" id="3.60.21.10">
    <property type="match status" value="1"/>
</dbReference>
<name>W2TQV0_NECAM</name>
<dbReference type="Proteomes" id="UP000053676">
    <property type="component" value="Unassembled WGS sequence"/>
</dbReference>
<gene>
    <name evidence="6" type="ORF">NECAME_01656</name>
</gene>
<organism evidence="6 7">
    <name type="scientific">Necator americanus</name>
    <name type="common">Human hookworm</name>
    <dbReference type="NCBI Taxonomy" id="51031"/>
    <lineage>
        <taxon>Eukaryota</taxon>
        <taxon>Metazoa</taxon>
        <taxon>Ecdysozoa</taxon>
        <taxon>Nematoda</taxon>
        <taxon>Chromadorea</taxon>
        <taxon>Rhabditida</taxon>
        <taxon>Rhabditina</taxon>
        <taxon>Rhabditomorpha</taxon>
        <taxon>Strongyloidea</taxon>
        <taxon>Ancylostomatidae</taxon>
        <taxon>Bunostominae</taxon>
        <taxon>Necator</taxon>
    </lineage>
</organism>
<evidence type="ECO:0000256" key="3">
    <source>
        <dbReference type="ARBA" id="ARBA00023128"/>
    </source>
</evidence>
<keyword evidence="4" id="KW-0687">Ribonucleoprotein</keyword>
<reference evidence="7" key="1">
    <citation type="journal article" date="2014" name="Nat. Genet.">
        <title>Genome of the human hookworm Necator americanus.</title>
        <authorList>
            <person name="Tang Y.T."/>
            <person name="Gao X."/>
            <person name="Rosa B.A."/>
            <person name="Abubucker S."/>
            <person name="Hallsworth-Pepin K."/>
            <person name="Martin J."/>
            <person name="Tyagi R."/>
            <person name="Heizer E."/>
            <person name="Zhang X."/>
            <person name="Bhonagiri-Palsikar V."/>
            <person name="Minx P."/>
            <person name="Warren W.C."/>
            <person name="Wang Q."/>
            <person name="Zhan B."/>
            <person name="Hotez P.J."/>
            <person name="Sternberg P.W."/>
            <person name="Dougall A."/>
            <person name="Gaze S.T."/>
            <person name="Mulvenna J."/>
            <person name="Sotillo J."/>
            <person name="Ranganathan S."/>
            <person name="Rabelo E.M."/>
            <person name="Wilson R.K."/>
            <person name="Felgner P.L."/>
            <person name="Bethony J."/>
            <person name="Hawdon J.M."/>
            <person name="Gasser R.B."/>
            <person name="Loukas A."/>
            <person name="Mitreva M."/>
        </authorList>
    </citation>
    <scope>NUCLEOTIDE SEQUENCE [LARGE SCALE GENOMIC DNA]</scope>
</reference>
<protein>
    <submittedName>
        <fullName evidence="6">Ser/Thr phosphatase family protein</fullName>
    </submittedName>
</protein>
<dbReference type="EMBL" id="KI657952">
    <property type="protein sequence ID" value="ETN84430.1"/>
    <property type="molecule type" value="Genomic_DNA"/>
</dbReference>
<comment type="subcellular location">
    <subcellularLocation>
        <location evidence="1">Mitochondrion</location>
    </subcellularLocation>
</comment>
<dbReference type="SUPFAM" id="SSF56300">
    <property type="entry name" value="Metallo-dependent phosphatases"/>
    <property type="match status" value="1"/>
</dbReference>
<dbReference type="AlphaFoldDB" id="W2TQV0"/>
<keyword evidence="2" id="KW-0689">Ribosomal protein</keyword>
<dbReference type="Pfam" id="PF00149">
    <property type="entry name" value="Metallophos"/>
    <property type="match status" value="1"/>
</dbReference>
<dbReference type="STRING" id="51031.W2TQV0"/>
<dbReference type="InterPro" id="IPR010793">
    <property type="entry name" value="Ribosomal_mL37/mL65"/>
</dbReference>
<dbReference type="InterPro" id="IPR029052">
    <property type="entry name" value="Metallo-depent_PP-like"/>
</dbReference>
<evidence type="ECO:0000256" key="1">
    <source>
        <dbReference type="ARBA" id="ARBA00004173"/>
    </source>
</evidence>
<feature type="domain" description="Calcineurin-like phosphoesterase" evidence="5">
    <location>
        <begin position="440"/>
        <end position="552"/>
    </location>
</feature>
<sequence>NSGDASGANARLFDYYNTAKLVNQLPTVKEKIDFVNPYERPWTRSEKTWRRAWHPSLMGTRKAWAIPLVPAYFDTVKYYQYLTKTRLVESSLDSYYSGLVPPTTSYEKAVQETLRSLLASARFESEDHRVSAILASLVDEAVLSVAHNVPRLADFRVAYDVQSECFWIRSGFMFLYDVKEIGSDKVVRKVRNISKYLGDDRRKLGELAFVSRDRLAVQLRTREPLAPLYSLESDEACRPIFSEDVDVDDDVLFAPKVGLVMSLWPDENPLWQCPGYFVESEETHSYGTFGAKSLSLLDDRCRQWDAPPEESAEMWEDCAKAQAVASLFTTLCAQAHTHGFTQYTDITRPFNSQLMLSNGIDFVFAVGQLNTLAINIECDGFDNPKTNICHVESPVRLYDAYREGSWIVVIFGCKVSDAAEGMNLDKCSNEFSFSCGSNDLRIFLISDTHLLGERNGHWLDKLRREWQMYRSYRSAVDVLLPDAVFFLGDLMDEGQWGDLNTFNRYADRFDSLFGSSDNKPEVHVLAGNHDLGFHYAINDDDCLRDKDFDHDDPTRNDLYRPTWEALSQESTQLLLRKLEPRAVFNGHTHRGCKKRWARPVDFWEYTVNSFSWRNGDRPTFLLASVSDKHVLVNVCHLPNESTVLLLYSVVAIIVEFDTDLHQGRASSLKPVLPLEIPSSPPFLQFFIAVLAGSQESSDIVLLLKGDVEELNLAEGRAIVRLSSGQTDRRVVCAILFDGSPQ</sequence>
<evidence type="ECO:0000259" key="5">
    <source>
        <dbReference type="Pfam" id="PF00149"/>
    </source>
</evidence>
<proteinExistence type="predicted"/>
<dbReference type="GO" id="GO:0016787">
    <property type="term" value="F:hydrolase activity"/>
    <property type="evidence" value="ECO:0007669"/>
    <property type="project" value="InterPro"/>
</dbReference>
<dbReference type="GO" id="GO:0005762">
    <property type="term" value="C:mitochondrial large ribosomal subunit"/>
    <property type="evidence" value="ECO:0007669"/>
    <property type="project" value="TreeGrafter"/>
</dbReference>
<dbReference type="Pfam" id="PF07147">
    <property type="entry name" value="PDCD9"/>
    <property type="match status" value="1"/>
</dbReference>
<feature type="non-terminal residue" evidence="6">
    <location>
        <position position="1"/>
    </location>
</feature>
<evidence type="ECO:0000313" key="6">
    <source>
        <dbReference type="EMBL" id="ETN84430.1"/>
    </source>
</evidence>
<dbReference type="GO" id="GO:0003735">
    <property type="term" value="F:structural constituent of ribosome"/>
    <property type="evidence" value="ECO:0007669"/>
    <property type="project" value="InterPro"/>
</dbReference>
<dbReference type="KEGG" id="nai:NECAME_01656"/>
<dbReference type="InterPro" id="IPR039982">
    <property type="entry name" value="Ribosomal_mL65"/>
</dbReference>
<dbReference type="OrthoDB" id="7663298at2759"/>
<evidence type="ECO:0000256" key="4">
    <source>
        <dbReference type="ARBA" id="ARBA00023274"/>
    </source>
</evidence>
<dbReference type="InterPro" id="IPR004843">
    <property type="entry name" value="Calcineurin-like_PHP"/>
</dbReference>
<evidence type="ECO:0000256" key="2">
    <source>
        <dbReference type="ARBA" id="ARBA00022980"/>
    </source>
</evidence>
<dbReference type="PANTHER" id="PTHR13014:SF3">
    <property type="entry name" value="LARGE RIBOSOMAL SUBUNIT PROTEIN ML65"/>
    <property type="match status" value="1"/>
</dbReference>
<keyword evidence="3" id="KW-0496">Mitochondrion</keyword>
<accession>W2TQV0</accession>
<keyword evidence="7" id="KW-1185">Reference proteome</keyword>
<dbReference type="GO" id="GO:0006412">
    <property type="term" value="P:translation"/>
    <property type="evidence" value="ECO:0007669"/>
    <property type="project" value="InterPro"/>
</dbReference>